<evidence type="ECO:0000256" key="4">
    <source>
        <dbReference type="ARBA" id="ARBA00023136"/>
    </source>
</evidence>
<evidence type="ECO:0000256" key="3">
    <source>
        <dbReference type="ARBA" id="ARBA00022989"/>
    </source>
</evidence>
<feature type="transmembrane region" description="Helical" evidence="5">
    <location>
        <begin position="69"/>
        <end position="91"/>
    </location>
</feature>
<dbReference type="NCBIfam" id="TIGR00945">
    <property type="entry name" value="tatC"/>
    <property type="match status" value="1"/>
</dbReference>
<feature type="transmembrane region" description="Helical" evidence="5">
    <location>
        <begin position="160"/>
        <end position="181"/>
    </location>
</feature>
<keyword evidence="2 5" id="KW-0812">Transmembrane</keyword>
<feature type="transmembrane region" description="Helical" evidence="5">
    <location>
        <begin position="216"/>
        <end position="236"/>
    </location>
</feature>
<dbReference type="EMBL" id="DSCQ01000109">
    <property type="protein sequence ID" value="HET22042.1"/>
    <property type="molecule type" value="Genomic_DNA"/>
</dbReference>
<dbReference type="GO" id="GO:0009977">
    <property type="term" value="F:proton motive force dependent protein transmembrane transporter activity"/>
    <property type="evidence" value="ECO:0007669"/>
    <property type="project" value="TreeGrafter"/>
</dbReference>
<feature type="transmembrane region" description="Helical" evidence="5">
    <location>
        <begin position="26"/>
        <end position="49"/>
    </location>
</feature>
<keyword evidence="3 5" id="KW-1133">Transmembrane helix</keyword>
<dbReference type="InterPro" id="IPR002033">
    <property type="entry name" value="TatC"/>
</dbReference>
<evidence type="ECO:0000256" key="1">
    <source>
        <dbReference type="ARBA" id="ARBA00004141"/>
    </source>
</evidence>
<gene>
    <name evidence="6" type="primary">tatC</name>
    <name evidence="6" type="ORF">ENN70_08360</name>
</gene>
<dbReference type="GO" id="GO:0033281">
    <property type="term" value="C:TAT protein transport complex"/>
    <property type="evidence" value="ECO:0007669"/>
    <property type="project" value="TreeGrafter"/>
</dbReference>
<dbReference type="PRINTS" id="PR01840">
    <property type="entry name" value="TATCFAMILY"/>
</dbReference>
<dbReference type="AlphaFoldDB" id="A0A7C2N7V1"/>
<name>A0A7C2N7V1_ARCFL</name>
<evidence type="ECO:0000256" key="5">
    <source>
        <dbReference type="SAM" id="Phobius"/>
    </source>
</evidence>
<dbReference type="PANTHER" id="PTHR30371">
    <property type="entry name" value="SEC-INDEPENDENT PROTEIN TRANSLOCASE PROTEIN TATC"/>
    <property type="match status" value="1"/>
</dbReference>
<reference evidence="6" key="1">
    <citation type="journal article" date="2020" name="mSystems">
        <title>Genome- and Community-Level Interaction Insights into Carbon Utilization and Element Cycling Functions of Hydrothermarchaeota in Hydrothermal Sediment.</title>
        <authorList>
            <person name="Zhou Z."/>
            <person name="Liu Y."/>
            <person name="Xu W."/>
            <person name="Pan J."/>
            <person name="Luo Z.H."/>
            <person name="Li M."/>
        </authorList>
    </citation>
    <scope>NUCLEOTIDE SEQUENCE [LARGE SCALE GENOMIC DNA]</scope>
    <source>
        <strain evidence="6">SpSt-12</strain>
    </source>
</reference>
<comment type="subcellular location">
    <subcellularLocation>
        <location evidence="1">Membrane</location>
        <topology evidence="1">Multi-pass membrane protein</topology>
    </subcellularLocation>
</comment>
<dbReference type="GO" id="GO:0065002">
    <property type="term" value="P:intracellular protein transmembrane transport"/>
    <property type="evidence" value="ECO:0007669"/>
    <property type="project" value="TreeGrafter"/>
</dbReference>
<protein>
    <submittedName>
        <fullName evidence="6">Twin-arginine translocase subunit TatC</fullName>
    </submittedName>
</protein>
<accession>A0A7C2N7V1</accession>
<dbReference type="GO" id="GO:0043953">
    <property type="term" value="P:protein transport by the Tat complex"/>
    <property type="evidence" value="ECO:0007669"/>
    <property type="project" value="TreeGrafter"/>
</dbReference>
<proteinExistence type="predicted"/>
<evidence type="ECO:0000313" key="6">
    <source>
        <dbReference type="EMBL" id="HET22042.1"/>
    </source>
</evidence>
<comment type="caution">
    <text evidence="6">The sequence shown here is derived from an EMBL/GenBank/DDBJ whole genome shotgun (WGS) entry which is preliminary data.</text>
</comment>
<sequence length="244" mass="28230">MMCVSGPPEDRELELREHIEELRKRLIRICIILIAAVSISYYVSYPYLLSFWYSLVGENPIYVFTPLEWVVIRLAFSVVTSLLLLYPYVIYELYLFAKPGLYEHERKFLKAILIPSYGIFLFGTFIAYKFVIPVLYSIALSGAADPYLSAERTITNALKLLIYFGFFFQIPLFMVLSDRFGIINYSTYKGLRIPAYIFILLFITNLTMDFTGLTQIAALVLFIIMYETGLVMLRILSREAASRV</sequence>
<dbReference type="Pfam" id="PF00902">
    <property type="entry name" value="TatC"/>
    <property type="match status" value="1"/>
</dbReference>
<dbReference type="PANTHER" id="PTHR30371:SF0">
    <property type="entry name" value="SEC-INDEPENDENT PROTEIN TRANSLOCASE PROTEIN TATC, CHLOROPLASTIC-RELATED"/>
    <property type="match status" value="1"/>
</dbReference>
<organism evidence="6">
    <name type="scientific">Archaeoglobus fulgidus</name>
    <dbReference type="NCBI Taxonomy" id="2234"/>
    <lineage>
        <taxon>Archaea</taxon>
        <taxon>Methanobacteriati</taxon>
        <taxon>Methanobacteriota</taxon>
        <taxon>Archaeoglobi</taxon>
        <taxon>Archaeoglobales</taxon>
        <taxon>Archaeoglobaceae</taxon>
        <taxon>Archaeoglobus</taxon>
    </lineage>
</organism>
<evidence type="ECO:0000256" key="2">
    <source>
        <dbReference type="ARBA" id="ARBA00022692"/>
    </source>
</evidence>
<feature type="transmembrane region" description="Helical" evidence="5">
    <location>
        <begin position="193"/>
        <end position="210"/>
    </location>
</feature>
<keyword evidence="4 5" id="KW-0472">Membrane</keyword>
<feature type="transmembrane region" description="Helical" evidence="5">
    <location>
        <begin position="112"/>
        <end position="140"/>
    </location>
</feature>